<dbReference type="Proteomes" id="UP000005426">
    <property type="component" value="Unassembled WGS sequence"/>
</dbReference>
<evidence type="ECO:0000313" key="2">
    <source>
        <dbReference type="EMBL" id="EHK46381.1"/>
    </source>
</evidence>
<protein>
    <submittedName>
        <fullName evidence="2">Uncharacterized protein</fullName>
    </submittedName>
</protein>
<proteinExistence type="predicted"/>
<keyword evidence="1" id="KW-0732">Signal</keyword>
<keyword evidence="3" id="KW-1185">Reference proteome</keyword>
<dbReference type="HOGENOM" id="CLU_3014438_0_0_1"/>
<accession>G9NSI2</accession>
<feature type="chain" id="PRO_5003524766" evidence="1">
    <location>
        <begin position="23"/>
        <end position="56"/>
    </location>
</feature>
<evidence type="ECO:0000256" key="1">
    <source>
        <dbReference type="SAM" id="SignalP"/>
    </source>
</evidence>
<name>G9NSI2_HYPAI</name>
<organism evidence="2 3">
    <name type="scientific">Hypocrea atroviridis (strain ATCC 20476 / IMI 206040)</name>
    <name type="common">Trichoderma atroviride</name>
    <dbReference type="NCBI Taxonomy" id="452589"/>
    <lineage>
        <taxon>Eukaryota</taxon>
        <taxon>Fungi</taxon>
        <taxon>Dikarya</taxon>
        <taxon>Ascomycota</taxon>
        <taxon>Pezizomycotina</taxon>
        <taxon>Sordariomycetes</taxon>
        <taxon>Hypocreomycetidae</taxon>
        <taxon>Hypocreales</taxon>
        <taxon>Hypocreaceae</taxon>
        <taxon>Trichoderma</taxon>
    </lineage>
</organism>
<comment type="caution">
    <text evidence="2">The sequence shown here is derived from an EMBL/GenBank/DDBJ whole genome shotgun (WGS) entry which is preliminary data.</text>
</comment>
<gene>
    <name evidence="2" type="ORF">TRIATDRAFT_159572</name>
</gene>
<feature type="signal peptide" evidence="1">
    <location>
        <begin position="1"/>
        <end position="22"/>
    </location>
</feature>
<evidence type="ECO:0000313" key="3">
    <source>
        <dbReference type="Proteomes" id="UP000005426"/>
    </source>
</evidence>
<reference evidence="2 3" key="1">
    <citation type="journal article" date="2011" name="Genome Biol.">
        <title>Comparative genome sequence analysis underscores mycoparasitism as the ancestral life style of Trichoderma.</title>
        <authorList>
            <person name="Kubicek C.P."/>
            <person name="Herrera-Estrella A."/>
            <person name="Seidl-Seiboth V."/>
            <person name="Martinez D.A."/>
            <person name="Druzhinina I.S."/>
            <person name="Thon M."/>
            <person name="Zeilinger S."/>
            <person name="Casas-Flores S."/>
            <person name="Horwitz B.A."/>
            <person name="Mukherjee P.K."/>
            <person name="Mukherjee M."/>
            <person name="Kredics L."/>
            <person name="Alcaraz L.D."/>
            <person name="Aerts A."/>
            <person name="Antal Z."/>
            <person name="Atanasova L."/>
            <person name="Cervantes-Badillo M.G."/>
            <person name="Challacombe J."/>
            <person name="Chertkov O."/>
            <person name="McCluskey K."/>
            <person name="Coulpier F."/>
            <person name="Deshpande N."/>
            <person name="von Doehren H."/>
            <person name="Ebbole D.J."/>
            <person name="Esquivel-Naranjo E.U."/>
            <person name="Fekete E."/>
            <person name="Flipphi M."/>
            <person name="Glaser F."/>
            <person name="Gomez-Rodriguez E.Y."/>
            <person name="Gruber S."/>
            <person name="Han C."/>
            <person name="Henrissat B."/>
            <person name="Hermosa R."/>
            <person name="Hernandez-Onate M."/>
            <person name="Karaffa L."/>
            <person name="Kosti I."/>
            <person name="Le Crom S."/>
            <person name="Lindquist E."/>
            <person name="Lucas S."/>
            <person name="Luebeck M."/>
            <person name="Luebeck P.S."/>
            <person name="Margeot A."/>
            <person name="Metz B."/>
            <person name="Misra M."/>
            <person name="Nevalainen H."/>
            <person name="Omann M."/>
            <person name="Packer N."/>
            <person name="Perrone G."/>
            <person name="Uresti-Rivera E.E."/>
            <person name="Salamov A."/>
            <person name="Schmoll M."/>
            <person name="Seiboth B."/>
            <person name="Shapiro H."/>
            <person name="Sukno S."/>
            <person name="Tamayo-Ramos J.A."/>
            <person name="Tisch D."/>
            <person name="Wiest A."/>
            <person name="Wilkinson H.H."/>
            <person name="Zhang M."/>
            <person name="Coutinho P.M."/>
            <person name="Kenerley C.M."/>
            <person name="Monte E."/>
            <person name="Baker S.E."/>
            <person name="Grigoriev I.V."/>
        </authorList>
    </citation>
    <scope>NUCLEOTIDE SEQUENCE [LARGE SCALE GENOMIC DNA]</scope>
    <source>
        <strain evidence="3">ATCC 20476 / IMI 206040</strain>
    </source>
</reference>
<dbReference type="AlphaFoldDB" id="G9NSI2"/>
<dbReference type="EMBL" id="ABDG02000022">
    <property type="protein sequence ID" value="EHK46381.1"/>
    <property type="molecule type" value="Genomic_DNA"/>
</dbReference>
<sequence>MTCSRELLTLFFRVILWVLALALTRRMTHDEKTLEDPLFGPLQLSKFGNRSLLFCT</sequence>